<dbReference type="EC" id="3.5.1.28" evidence="2"/>
<evidence type="ECO:0000256" key="2">
    <source>
        <dbReference type="ARBA" id="ARBA00011901"/>
    </source>
</evidence>
<sequence length="416" mass="44099">MVIARAFRTVVALGALSLAIGAAVPAASSEPAQLTALARIDTETSRIADFGPDLQFELALSQPVPWRVFTLSDPRRLVVDFGEVDFTGSDLAGIVASDCIADLSHGRMRDGWSRLVVTLAEPMAIETAGLVIAESTGRAVLKLSLAPSTEKAFDAAAGAPESGLFALPEPAAMDAPLTRQKGDRPLRVVLDPGHGGIDPGAMAEGLTEADVILGIAHELGDALREAGHEVTLTREDDSFVSLERRVSIARAARADLFMSLHADALTEGRASGASVYTLSDRASDVASQKLAERHDRSDLLAGLDLHSHDDEVALVLMDLARRDTAPRSDRLAARLVDGLASYTGDLHKRPRLQAGFSVLKAPDIPSVLVELGFLSSARDRVNLTDPEWRAQAVAGIVHAVDAWAAEDAVEARGLRQ</sequence>
<proteinExistence type="predicted"/>
<feature type="domain" description="MurNAc-LAA" evidence="5">
    <location>
        <begin position="246"/>
        <end position="401"/>
    </location>
</feature>
<dbReference type="EMBL" id="FOCM01000001">
    <property type="protein sequence ID" value="SEM78267.1"/>
    <property type="molecule type" value="Genomic_DNA"/>
</dbReference>
<organism evidence="6 7">
    <name type="scientific">Palleronia pelagia</name>
    <dbReference type="NCBI Taxonomy" id="387096"/>
    <lineage>
        <taxon>Bacteria</taxon>
        <taxon>Pseudomonadati</taxon>
        <taxon>Pseudomonadota</taxon>
        <taxon>Alphaproteobacteria</taxon>
        <taxon>Rhodobacterales</taxon>
        <taxon>Roseobacteraceae</taxon>
        <taxon>Palleronia</taxon>
    </lineage>
</organism>
<keyword evidence="4" id="KW-0732">Signal</keyword>
<dbReference type="GO" id="GO:0030288">
    <property type="term" value="C:outer membrane-bounded periplasmic space"/>
    <property type="evidence" value="ECO:0007669"/>
    <property type="project" value="TreeGrafter"/>
</dbReference>
<dbReference type="PANTHER" id="PTHR30404">
    <property type="entry name" value="N-ACETYLMURAMOYL-L-ALANINE AMIDASE"/>
    <property type="match status" value="1"/>
</dbReference>
<dbReference type="CDD" id="cd02696">
    <property type="entry name" value="MurNAc-LAA"/>
    <property type="match status" value="1"/>
</dbReference>
<dbReference type="Pfam" id="PF11741">
    <property type="entry name" value="AMIN"/>
    <property type="match status" value="1"/>
</dbReference>
<feature type="signal peptide" evidence="4">
    <location>
        <begin position="1"/>
        <end position="26"/>
    </location>
</feature>
<dbReference type="GO" id="GO:0008745">
    <property type="term" value="F:N-acetylmuramoyl-L-alanine amidase activity"/>
    <property type="evidence" value="ECO:0007669"/>
    <property type="project" value="UniProtKB-EC"/>
</dbReference>
<feature type="chain" id="PRO_5011651538" description="N-acetylmuramoyl-L-alanine amidase" evidence="4">
    <location>
        <begin position="27"/>
        <end position="416"/>
    </location>
</feature>
<evidence type="ECO:0000256" key="3">
    <source>
        <dbReference type="ARBA" id="ARBA00022801"/>
    </source>
</evidence>
<keyword evidence="3" id="KW-0378">Hydrolase</keyword>
<protein>
    <recommendedName>
        <fullName evidence="2">N-acetylmuramoyl-L-alanine amidase</fullName>
        <ecNumber evidence="2">3.5.1.28</ecNumber>
    </recommendedName>
</protein>
<accession>A0A1H8B8Q7</accession>
<name>A0A1H8B8Q7_9RHOB</name>
<dbReference type="Gene3D" id="3.40.630.40">
    <property type="entry name" value="Zn-dependent exopeptidases"/>
    <property type="match status" value="1"/>
</dbReference>
<dbReference type="SMART" id="SM00646">
    <property type="entry name" value="Ami_3"/>
    <property type="match status" value="1"/>
</dbReference>
<gene>
    <name evidence="6" type="ORF">SAMN04488011_101451</name>
</gene>
<dbReference type="SUPFAM" id="SSF53187">
    <property type="entry name" value="Zn-dependent exopeptidases"/>
    <property type="match status" value="1"/>
</dbReference>
<dbReference type="InterPro" id="IPR002508">
    <property type="entry name" value="MurNAc-LAA_cat"/>
</dbReference>
<evidence type="ECO:0000313" key="7">
    <source>
        <dbReference type="Proteomes" id="UP000199372"/>
    </source>
</evidence>
<evidence type="ECO:0000259" key="5">
    <source>
        <dbReference type="SMART" id="SM00646"/>
    </source>
</evidence>
<dbReference type="GO" id="GO:0009253">
    <property type="term" value="P:peptidoglycan catabolic process"/>
    <property type="evidence" value="ECO:0007669"/>
    <property type="project" value="InterPro"/>
</dbReference>
<dbReference type="Gene3D" id="2.60.40.3500">
    <property type="match status" value="1"/>
</dbReference>
<comment type="catalytic activity">
    <reaction evidence="1">
        <text>Hydrolyzes the link between N-acetylmuramoyl residues and L-amino acid residues in certain cell-wall glycopeptides.</text>
        <dbReference type="EC" id="3.5.1.28"/>
    </reaction>
</comment>
<dbReference type="AlphaFoldDB" id="A0A1H8B8Q7"/>
<reference evidence="7" key="1">
    <citation type="submission" date="2016-10" db="EMBL/GenBank/DDBJ databases">
        <authorList>
            <person name="Varghese N."/>
            <person name="Submissions S."/>
        </authorList>
    </citation>
    <scope>NUCLEOTIDE SEQUENCE [LARGE SCALE GENOMIC DNA]</scope>
    <source>
        <strain evidence="7">DSM 26893</strain>
    </source>
</reference>
<evidence type="ECO:0000256" key="4">
    <source>
        <dbReference type="SAM" id="SignalP"/>
    </source>
</evidence>
<evidence type="ECO:0000313" key="6">
    <source>
        <dbReference type="EMBL" id="SEM78267.1"/>
    </source>
</evidence>
<evidence type="ECO:0000256" key="1">
    <source>
        <dbReference type="ARBA" id="ARBA00001561"/>
    </source>
</evidence>
<keyword evidence="7" id="KW-1185">Reference proteome</keyword>
<dbReference type="Proteomes" id="UP000199372">
    <property type="component" value="Unassembled WGS sequence"/>
</dbReference>
<dbReference type="InterPro" id="IPR050695">
    <property type="entry name" value="N-acetylmuramoyl_amidase_3"/>
</dbReference>
<dbReference type="Pfam" id="PF01520">
    <property type="entry name" value="Amidase_3"/>
    <property type="match status" value="1"/>
</dbReference>
<dbReference type="OrthoDB" id="9806267at2"/>
<dbReference type="PANTHER" id="PTHR30404:SF0">
    <property type="entry name" value="N-ACETYLMURAMOYL-L-ALANINE AMIDASE AMIC"/>
    <property type="match status" value="1"/>
</dbReference>
<dbReference type="InterPro" id="IPR021731">
    <property type="entry name" value="AMIN_dom"/>
</dbReference>